<proteinExistence type="predicted"/>
<sequence>MSKITLLYLFLFSGISFITRAQVTLIPDATFEQLLVNMNIDSDGIINGQILTSDAQ</sequence>
<organism evidence="1 2">
    <name type="scientific">Paenimyroides marinum</name>
    <dbReference type="NCBI Taxonomy" id="1159016"/>
    <lineage>
        <taxon>Bacteria</taxon>
        <taxon>Pseudomonadati</taxon>
        <taxon>Bacteroidota</taxon>
        <taxon>Flavobacteriia</taxon>
        <taxon>Flavobacteriales</taxon>
        <taxon>Flavobacteriaceae</taxon>
        <taxon>Paenimyroides</taxon>
    </lineage>
</organism>
<feature type="non-terminal residue" evidence="1">
    <location>
        <position position="56"/>
    </location>
</feature>
<dbReference type="EMBL" id="FNXE01000055">
    <property type="protein sequence ID" value="SEI00636.1"/>
    <property type="molecule type" value="Genomic_DNA"/>
</dbReference>
<name>A0A1H6MGC7_9FLAO</name>
<keyword evidence="2" id="KW-1185">Reference proteome</keyword>
<dbReference type="AlphaFoldDB" id="A0A1H6MGC7"/>
<protein>
    <submittedName>
        <fullName evidence="1">Uncharacterized protein</fullName>
    </submittedName>
</protein>
<gene>
    <name evidence="1" type="ORF">SAMN02927937_02688</name>
</gene>
<evidence type="ECO:0000313" key="2">
    <source>
        <dbReference type="Proteomes" id="UP000199634"/>
    </source>
</evidence>
<evidence type="ECO:0000313" key="1">
    <source>
        <dbReference type="EMBL" id="SEI00636.1"/>
    </source>
</evidence>
<dbReference type="Proteomes" id="UP000199634">
    <property type="component" value="Unassembled WGS sequence"/>
</dbReference>
<reference evidence="1 2" key="1">
    <citation type="submission" date="2016-10" db="EMBL/GenBank/DDBJ databases">
        <authorList>
            <person name="de Groot N.N."/>
        </authorList>
    </citation>
    <scope>NUCLEOTIDE SEQUENCE [LARGE SCALE GENOMIC DNA]</scope>
    <source>
        <strain evidence="1 2">CGMCC 1.10825</strain>
    </source>
</reference>
<accession>A0A1H6MGC7</accession>